<dbReference type="Pfam" id="PF10551">
    <property type="entry name" value="MULE"/>
    <property type="match status" value="1"/>
</dbReference>
<proteinExistence type="predicted"/>
<reference evidence="2 3" key="1">
    <citation type="journal article" date="2020" name="bioRxiv">
        <title>Whole genome comparisons of ergot fungi reveals the divergence and evolution of species within the genus Claviceps are the result of varying mechanisms driving genome evolution and host range expansion.</title>
        <authorList>
            <person name="Wyka S.A."/>
            <person name="Mondo S.J."/>
            <person name="Liu M."/>
            <person name="Dettman J."/>
            <person name="Nalam V."/>
            <person name="Broders K.D."/>
        </authorList>
    </citation>
    <scope>NUCLEOTIDE SEQUENCE [LARGE SCALE GENOMIC DNA]</scope>
    <source>
        <strain evidence="2 3">CCC 1485</strain>
    </source>
</reference>
<dbReference type="Proteomes" id="UP000706124">
    <property type="component" value="Unassembled WGS sequence"/>
</dbReference>
<comment type="caution">
    <text evidence="2">The sequence shown here is derived from an EMBL/GenBank/DDBJ whole genome shotgun (WGS) entry which is preliminary data.</text>
</comment>
<keyword evidence="3" id="KW-1185">Reference proteome</keyword>
<dbReference type="EMBL" id="SRPO01000099">
    <property type="protein sequence ID" value="KAG5941308.1"/>
    <property type="molecule type" value="Genomic_DNA"/>
</dbReference>
<evidence type="ECO:0000313" key="2">
    <source>
        <dbReference type="EMBL" id="KAG5941308.1"/>
    </source>
</evidence>
<evidence type="ECO:0000313" key="3">
    <source>
        <dbReference type="Proteomes" id="UP000706124"/>
    </source>
</evidence>
<name>A0A9P7SIX1_9HYPO</name>
<organism evidence="2 3">
    <name type="scientific">Claviceps pazoutovae</name>
    <dbReference type="NCBI Taxonomy" id="1649127"/>
    <lineage>
        <taxon>Eukaryota</taxon>
        <taxon>Fungi</taxon>
        <taxon>Dikarya</taxon>
        <taxon>Ascomycota</taxon>
        <taxon>Pezizomycotina</taxon>
        <taxon>Sordariomycetes</taxon>
        <taxon>Hypocreomycetidae</taxon>
        <taxon>Hypocreales</taxon>
        <taxon>Clavicipitaceae</taxon>
        <taxon>Claviceps</taxon>
    </lineage>
</organism>
<accession>A0A9P7SIX1</accession>
<protein>
    <recommendedName>
        <fullName evidence="1">MULE transposase domain-containing protein</fullName>
    </recommendedName>
</protein>
<dbReference type="InterPro" id="IPR018289">
    <property type="entry name" value="MULE_transposase_dom"/>
</dbReference>
<evidence type="ECO:0000259" key="1">
    <source>
        <dbReference type="Pfam" id="PF10551"/>
    </source>
</evidence>
<dbReference type="AlphaFoldDB" id="A0A9P7SIX1"/>
<gene>
    <name evidence="2" type="ORF">E4U60_007961</name>
</gene>
<sequence>MMYFDVGSDGHNRTVHLSVAMMRQTDEASFIWTLTQLKALFESSGIQIELWLTDNEAALVNALNAVFSNPRNQHVHLAHEQRRTHLPANAAVRSIWPSS</sequence>
<dbReference type="OrthoDB" id="10391608at2759"/>
<feature type="domain" description="MULE transposase" evidence="1">
    <location>
        <begin position="6"/>
        <end position="74"/>
    </location>
</feature>